<evidence type="ECO:0000256" key="1">
    <source>
        <dbReference type="SAM" id="MobiDB-lite"/>
    </source>
</evidence>
<dbReference type="OrthoDB" id="185373at2759"/>
<gene>
    <name evidence="2" type="ORF">CXG81DRAFT_26013</name>
</gene>
<feature type="region of interest" description="Disordered" evidence="1">
    <location>
        <begin position="1109"/>
        <end position="1143"/>
    </location>
</feature>
<keyword evidence="3" id="KW-1185">Reference proteome</keyword>
<dbReference type="Proteomes" id="UP000274922">
    <property type="component" value="Unassembled WGS sequence"/>
</dbReference>
<reference evidence="3" key="1">
    <citation type="journal article" date="2018" name="Nat. Microbiol.">
        <title>Leveraging single-cell genomics to expand the fungal tree of life.</title>
        <authorList>
            <person name="Ahrendt S.R."/>
            <person name="Quandt C.A."/>
            <person name="Ciobanu D."/>
            <person name="Clum A."/>
            <person name="Salamov A."/>
            <person name="Andreopoulos B."/>
            <person name="Cheng J.F."/>
            <person name="Woyke T."/>
            <person name="Pelin A."/>
            <person name="Henrissat B."/>
            <person name="Reynolds N.K."/>
            <person name="Benny G.L."/>
            <person name="Smith M.E."/>
            <person name="James T.Y."/>
            <person name="Grigoriev I.V."/>
        </authorList>
    </citation>
    <scope>NUCLEOTIDE SEQUENCE [LARGE SCALE GENOMIC DNA]</scope>
    <source>
        <strain evidence="3">ATCC 52028</strain>
    </source>
</reference>
<dbReference type="STRING" id="1555241.A0A4P9X8A7"/>
<feature type="compositionally biased region" description="Low complexity" evidence="1">
    <location>
        <begin position="517"/>
        <end position="533"/>
    </location>
</feature>
<evidence type="ECO:0000313" key="2">
    <source>
        <dbReference type="EMBL" id="RKP01300.1"/>
    </source>
</evidence>
<accession>A0A4P9X8A7</accession>
<feature type="region of interest" description="Disordered" evidence="1">
    <location>
        <begin position="517"/>
        <end position="555"/>
    </location>
</feature>
<organism evidence="2 3">
    <name type="scientific">Caulochytrium protostelioides</name>
    <dbReference type="NCBI Taxonomy" id="1555241"/>
    <lineage>
        <taxon>Eukaryota</taxon>
        <taxon>Fungi</taxon>
        <taxon>Fungi incertae sedis</taxon>
        <taxon>Chytridiomycota</taxon>
        <taxon>Chytridiomycota incertae sedis</taxon>
        <taxon>Chytridiomycetes</taxon>
        <taxon>Caulochytriales</taxon>
        <taxon>Caulochytriaceae</taxon>
        <taxon>Caulochytrium</taxon>
    </lineage>
</organism>
<protein>
    <submittedName>
        <fullName evidence="2">Uncharacterized protein</fullName>
    </submittedName>
</protein>
<feature type="compositionally biased region" description="Low complexity" evidence="1">
    <location>
        <begin position="545"/>
        <end position="555"/>
    </location>
</feature>
<dbReference type="EMBL" id="ML014177">
    <property type="protein sequence ID" value="RKP01300.1"/>
    <property type="molecule type" value="Genomic_DNA"/>
</dbReference>
<proteinExistence type="predicted"/>
<feature type="compositionally biased region" description="Pro residues" evidence="1">
    <location>
        <begin position="534"/>
        <end position="544"/>
    </location>
</feature>
<feature type="compositionally biased region" description="Low complexity" evidence="1">
    <location>
        <begin position="1115"/>
        <end position="1142"/>
    </location>
</feature>
<name>A0A4P9X8A7_9FUNG</name>
<evidence type="ECO:0000313" key="3">
    <source>
        <dbReference type="Proteomes" id="UP000274922"/>
    </source>
</evidence>
<sequence>MRPAVMEPARRWPGACRTVLARPWCRRLSTTPATCGGILATAAAAAAAAAAASPPLPPWRLVQPAAWRPRRYGPPAWTDGAHRGITTALLEQTATRLHDALSTLDDPSMVQAELHHALRRDGDFYGHLMEQDWIALLRTTRTIDTARLLLVVARQSGRAVTLRDFMIVANTHLNEFTHAAMAIDYITLVYSELPLDDPRLILLIARHLERADVIQAAEFLTYELETRPELAEFPGTKASIVALMEQLEELLPADSIHRKNDDAAVAATAATAASADASPNKSAVASEEASVKEMTRPEQLYEMLRDQVPDPAAITPEMALPRTPTAATLFENKHLSVTDRIASRLLNVVLFGAPHDRTGKPAASAIESALVPLGQLSMQNRQDVVGQVTAGYMASRQVGVEDYWKQAIKDPRFGKFVSQTFHTYLALTLAMDSVEAACDLLPTHDQLTMLTEMGIHPQWTKVQAILGVEALRNALGDVFVMRITSRMDDIRRQEKKKAHALAREAAIAELAAPAPASAPASAPAPASPAAPMQAPIPAPLPTARPPATAAAASRTANLTPVTAQIERQLSMGNKLGAVQAASRLEFQDEVSRPLRRDLLFAAIDLDAIRYAYVIWLDIMPYTVEEMQKPFHPQTFADYVVRLIRISRQLRREGIEAPDHRAYVEEFDRLVHSVQRRILKRTTKPDDYPYLVFALATRAVPLEPFQQLFRRNPHMTPKLMQRLYTIYLSTYLLTHEDAQWDSGVQLAGIPASTEPNSPLRQSLGVRSVFLIAINASWNRPVRFAIDTFEFYERVFGADVMLNDTKVQNLLARTLSYHILRDVASGHNLYRVFMESNCVGPPVALALILNIRLAKFEIESLSHYARQDYLRIMRHALSILTDDEQYDHPGLPRGRFLSAISKSMTMLADLGESYPDIKRAIAHFPPQVLESAPVMGADLALSVRNNKLDEAGLTDMTEKLFALSSTQWTQSAYSRILDNIGLRVWRDIPPIVPGSTPTRDVGIAGALPVAYCDRVHFFSRKIVYHLRRKRGVQPDAYVMCSYMNILGQLGDAMRAAVTFGEQYHSPRGNAAGARLDYTMAELEALTARDAAMDPNVESVFYDDATPRRPDRYADAASSFSSSLSSPPSSPMSPDISTPSNLSRRINSRRRRDLETRLHFGVTHAQVSVLIDAFGRSQDAVGLSRVWARLRKDKFPLDENNWTSYIESLVLTGQYSRARETLDSLPAKRNIVLTSKPYINYILLMRATARIIELDARGVVLKHDGNFRIRPLGRTVAIASTSTSNTVVGTTGTLSEDVPGGPVRREFRYVSLPRGPQVEPFPTNWTTQHAEYAIKARQLEQKKR</sequence>